<keyword evidence="3" id="KW-1185">Reference proteome</keyword>
<sequence>MQGEKIFALDIGTRSVVGLIIEENREQYKVLDLVVKEHQARAMVDGQIHDIQAVAHVIKEVKEQLEIKYGKLSKVCVAAAGRSLKTERAKSVINIKGKPIINQEDILYLELAAVQNAQAVAAERQSIEKMNTYYCVGYSVLHYFIDNQLIGNLIDQQGDEASVEIIATFLPRVVVDSLIKALQRAELELDALTLEPIAAINVLVPVSMRRLNVALVDIGAGTSDIAITNTGTVVAYGMVPTAGDEITEAISDQLLLDFPEAEQAKRELWEQDSIIVHDILGFENEISKADVIAQISPAIDKLSREIGMEIRELNNGQSPKAVMLVGGGSKTPELPKRLAEMLHLPENRVAIRGAEAIQGLTFADHIPGGPENITPIGIAISARKSPIQYVTVTVNEQTTRMFEVKDLTVADCILASGIMINKLYGKPGMAIIVTMNGQQVTIPGSYGEPPILLKNEKECSLEDSIKNGDVIVAKKGADGEQSHIRIRDLIDDVPTKHAIINGKPHHIPIIISKNGKRASLNDNISDRDEIIVHIPRTISELLSTLKMIELFNVLQPFILFINGKESFIPSFTGEILLNGKKANENEPLPVMIDLNIRRKLLPTITNLASSMGNLLKRSITVFFNHKRITVTKAVVEYKRNGENINPDDELFSGDHIEWNETSESNFIFQDIFNFVDVNKPENASGNFSILINNEEATFYSQIHNGDHLEIIWPTLIDKK</sequence>
<dbReference type="InterPro" id="IPR003494">
    <property type="entry name" value="SHS2_FtsA"/>
</dbReference>
<keyword evidence="2" id="KW-0131">Cell cycle</keyword>
<dbReference type="GO" id="GO:0051301">
    <property type="term" value="P:cell division"/>
    <property type="evidence" value="ECO:0007669"/>
    <property type="project" value="UniProtKB-KW"/>
</dbReference>
<comment type="caution">
    <text evidence="2">The sequence shown here is derived from an EMBL/GenBank/DDBJ whole genome shotgun (WGS) entry which is preliminary data.</text>
</comment>
<gene>
    <name evidence="2" type="ORF">J2S14_002305</name>
</gene>
<reference evidence="2 3" key="1">
    <citation type="submission" date="2023-07" db="EMBL/GenBank/DDBJ databases">
        <title>Genomic Encyclopedia of Type Strains, Phase IV (KMG-IV): sequencing the most valuable type-strain genomes for metagenomic binning, comparative biology and taxonomic classification.</title>
        <authorList>
            <person name="Goeker M."/>
        </authorList>
    </citation>
    <scope>NUCLEOTIDE SEQUENCE [LARGE SCALE GENOMIC DNA]</scope>
    <source>
        <strain evidence="2 3">DSM 27848</strain>
    </source>
</reference>
<dbReference type="InterPro" id="IPR050696">
    <property type="entry name" value="FtsA/MreB"/>
</dbReference>
<keyword evidence="2" id="KW-0132">Cell division</keyword>
<name>A0ABU0D509_9BACI</name>
<dbReference type="PANTHER" id="PTHR32432:SF3">
    <property type="entry name" value="ETHANOLAMINE UTILIZATION PROTEIN EUTJ"/>
    <property type="match status" value="1"/>
</dbReference>
<dbReference type="Proteomes" id="UP001232343">
    <property type="component" value="Unassembled WGS sequence"/>
</dbReference>
<feature type="domain" description="SHS2" evidence="1">
    <location>
        <begin position="6"/>
        <end position="203"/>
    </location>
</feature>
<proteinExistence type="predicted"/>
<protein>
    <submittedName>
        <fullName evidence="2">Cell division protein FtsA</fullName>
    </submittedName>
</protein>
<dbReference type="InterPro" id="IPR043129">
    <property type="entry name" value="ATPase_NBD"/>
</dbReference>
<dbReference type="PANTHER" id="PTHR32432">
    <property type="entry name" value="CELL DIVISION PROTEIN FTSA-RELATED"/>
    <property type="match status" value="1"/>
</dbReference>
<dbReference type="Gene3D" id="3.30.420.40">
    <property type="match status" value="2"/>
</dbReference>
<dbReference type="Pfam" id="PF14450">
    <property type="entry name" value="FtsA"/>
    <property type="match status" value="1"/>
</dbReference>
<evidence type="ECO:0000259" key="1">
    <source>
        <dbReference type="SMART" id="SM00842"/>
    </source>
</evidence>
<accession>A0ABU0D509</accession>
<dbReference type="RefSeq" id="WP_244683180.1">
    <property type="nucleotide sequence ID" value="NZ_JALIRM010000015.1"/>
</dbReference>
<evidence type="ECO:0000313" key="2">
    <source>
        <dbReference type="EMBL" id="MDQ0343490.1"/>
    </source>
</evidence>
<dbReference type="EMBL" id="JAUSUO010000005">
    <property type="protein sequence ID" value="MDQ0343490.1"/>
    <property type="molecule type" value="Genomic_DNA"/>
</dbReference>
<organism evidence="2 3">
    <name type="scientific">Lederbergia wuyishanensis</name>
    <dbReference type="NCBI Taxonomy" id="1347903"/>
    <lineage>
        <taxon>Bacteria</taxon>
        <taxon>Bacillati</taxon>
        <taxon>Bacillota</taxon>
        <taxon>Bacilli</taxon>
        <taxon>Bacillales</taxon>
        <taxon>Bacillaceae</taxon>
        <taxon>Lederbergia</taxon>
    </lineage>
</organism>
<dbReference type="CDD" id="cd24004">
    <property type="entry name" value="ASKHA_NBD_PilM-like"/>
    <property type="match status" value="1"/>
</dbReference>
<evidence type="ECO:0000313" key="3">
    <source>
        <dbReference type="Proteomes" id="UP001232343"/>
    </source>
</evidence>
<dbReference type="SUPFAM" id="SSF53067">
    <property type="entry name" value="Actin-like ATPase domain"/>
    <property type="match status" value="2"/>
</dbReference>
<dbReference type="SMART" id="SM00842">
    <property type="entry name" value="FtsA"/>
    <property type="match status" value="1"/>
</dbReference>